<keyword evidence="1" id="KW-1133">Transmembrane helix</keyword>
<dbReference type="RefSeq" id="WP_265998374.1">
    <property type="nucleotide sequence ID" value="NZ_JAPJDN010000016.1"/>
</dbReference>
<organism evidence="2 3">
    <name type="scientific">Mycobacterium pinniadriaticum</name>
    <dbReference type="NCBI Taxonomy" id="2994102"/>
    <lineage>
        <taxon>Bacteria</taxon>
        <taxon>Bacillati</taxon>
        <taxon>Actinomycetota</taxon>
        <taxon>Actinomycetes</taxon>
        <taxon>Mycobacteriales</taxon>
        <taxon>Mycobacteriaceae</taxon>
        <taxon>Mycobacterium</taxon>
    </lineage>
</organism>
<reference evidence="2 3" key="1">
    <citation type="submission" date="2022-11" db="EMBL/GenBank/DDBJ databases">
        <title>Mycobacterium sp. nov.</title>
        <authorList>
            <person name="Papic B."/>
            <person name="Spicic S."/>
            <person name="Duvnjak S."/>
        </authorList>
    </citation>
    <scope>NUCLEOTIDE SEQUENCE [LARGE SCALE GENOMIC DNA]</scope>
    <source>
        <strain evidence="2 3">CVI_P4</strain>
    </source>
</reference>
<sequence>MTEPFGPDLQGISTQSVGPYRGAVGYARTGVSQGVFKNGRAMDRMAIAGLVLAVMVGILGAAALIARARRRRARFDALLGERGWTRLREGDCTTVRPEHGDWEVRTTRSFAAQQSPPSTHIVVSTWASAWPGHPGGAVLAGPSPPGPMRDMAIGLIGSLDGPLRGWLGLTRVGGGARLRPLSSADPRLLVLATVDGEVPGLAGVADAVSTWCARYGGERDQPAVTLDTDGVTVRVRSDAMHSPERLLAFVELGMACRTALAE</sequence>
<dbReference type="Proteomes" id="UP001300745">
    <property type="component" value="Unassembled WGS sequence"/>
</dbReference>
<accession>A0ABT3SGQ7</accession>
<feature type="transmembrane region" description="Helical" evidence="1">
    <location>
        <begin position="45"/>
        <end position="66"/>
    </location>
</feature>
<keyword evidence="3" id="KW-1185">Reference proteome</keyword>
<comment type="caution">
    <text evidence="2">The sequence shown here is derived from an EMBL/GenBank/DDBJ whole genome shotgun (WGS) entry which is preliminary data.</text>
</comment>
<name>A0ABT3SGQ7_9MYCO</name>
<proteinExistence type="predicted"/>
<evidence type="ECO:0000313" key="3">
    <source>
        <dbReference type="Proteomes" id="UP001300745"/>
    </source>
</evidence>
<keyword evidence="1" id="KW-0472">Membrane</keyword>
<dbReference type="EMBL" id="JAPJDO010000016">
    <property type="protein sequence ID" value="MCX2938701.1"/>
    <property type="molecule type" value="Genomic_DNA"/>
</dbReference>
<evidence type="ECO:0000313" key="2">
    <source>
        <dbReference type="EMBL" id="MCX2938701.1"/>
    </source>
</evidence>
<gene>
    <name evidence="2" type="ORF">ORI27_18540</name>
</gene>
<evidence type="ECO:0008006" key="4">
    <source>
        <dbReference type="Google" id="ProtNLM"/>
    </source>
</evidence>
<protein>
    <recommendedName>
        <fullName evidence="4">Type VII secretion protein EccE</fullName>
    </recommendedName>
</protein>
<keyword evidence="1" id="KW-0812">Transmembrane</keyword>
<evidence type="ECO:0000256" key="1">
    <source>
        <dbReference type="SAM" id="Phobius"/>
    </source>
</evidence>